<dbReference type="GO" id="GO:0004022">
    <property type="term" value="F:alcohol dehydrogenase (NAD+) activity"/>
    <property type="evidence" value="ECO:0007669"/>
    <property type="project" value="TreeGrafter"/>
</dbReference>
<dbReference type="Pfam" id="PF25137">
    <property type="entry name" value="ADH_Fe_C"/>
    <property type="match status" value="1"/>
</dbReference>
<comment type="similarity">
    <text evidence="1">Belongs to the iron-containing alcohol dehydrogenase family.</text>
</comment>
<dbReference type="Gene3D" id="1.20.1090.10">
    <property type="entry name" value="Dehydroquinate synthase-like - alpha domain"/>
    <property type="match status" value="1"/>
</dbReference>
<dbReference type="GO" id="GO:0018506">
    <property type="term" value="F:maleylacetate reductase activity"/>
    <property type="evidence" value="ECO:0007669"/>
    <property type="project" value="UniProtKB-EC"/>
</dbReference>
<keyword evidence="7" id="KW-1185">Reference proteome</keyword>
<dbReference type="CDD" id="cd08177">
    <property type="entry name" value="MAR"/>
    <property type="match status" value="1"/>
</dbReference>
<reference evidence="6 7" key="1">
    <citation type="submission" date="2017-03" db="EMBL/GenBank/DDBJ databases">
        <title>Foreign affairs: Plasmid Transfer between Roseobacters and Rhizobia.</title>
        <authorList>
            <person name="Bartling P."/>
            <person name="Bunk B."/>
            <person name="Overmann J."/>
            <person name="Brinkmann H."/>
            <person name="Petersen J."/>
        </authorList>
    </citation>
    <scope>NUCLEOTIDE SEQUENCE [LARGE SCALE GENOMIC DNA]</scope>
    <source>
        <strain evidence="6 7">MACL11</strain>
    </source>
</reference>
<dbReference type="InterPro" id="IPR056798">
    <property type="entry name" value="ADH_Fe_C"/>
</dbReference>
<dbReference type="STRING" id="1122214.Mame_00354"/>
<dbReference type="PANTHER" id="PTHR11496:SF102">
    <property type="entry name" value="ALCOHOL DEHYDROGENASE 4"/>
    <property type="match status" value="1"/>
</dbReference>
<keyword evidence="3" id="KW-0520">NAD</keyword>
<evidence type="ECO:0000313" key="6">
    <source>
        <dbReference type="EMBL" id="AQZ49737.1"/>
    </source>
</evidence>
<dbReference type="Proteomes" id="UP000191135">
    <property type="component" value="Chromosome"/>
</dbReference>
<dbReference type="RefSeq" id="WP_018064650.1">
    <property type="nucleotide sequence ID" value="NZ_AQWH01000008.1"/>
</dbReference>
<dbReference type="OrthoDB" id="3812122at2"/>
<dbReference type="Gene3D" id="3.40.50.1970">
    <property type="match status" value="1"/>
</dbReference>
<accession>A0A1U9YWC0</accession>
<evidence type="ECO:0000259" key="5">
    <source>
        <dbReference type="Pfam" id="PF25137"/>
    </source>
</evidence>
<dbReference type="AlphaFoldDB" id="A0A1U9YWC0"/>
<dbReference type="GO" id="GO:0046872">
    <property type="term" value="F:metal ion binding"/>
    <property type="evidence" value="ECO:0007669"/>
    <property type="project" value="InterPro"/>
</dbReference>
<sequence length="357" mass="37638">MSFFREEFTARSAAVRVRFGAGVRKNIAEELETLGAERALILTTPQQAELAEEFAGYCGARAAGTYTNATMHTPVDVSEEAVRHAEELGADVLVAVGGGSTTGLAKAIALRTGLPQIAVPTTYAGSEATPILGQTENGVKTTQTNPKVQPGTILYDAELVATLPVGMTVTSALNAMAHAAEGLYARDRSPISSLMAVEGLRAFRDSLPRVLASPEDVATRGETLYGAWLCGTVLGQVGMALHHKLCHTLGGSFNLPHAETHAIILPHALAYNAGAVPELLAPVAELFDDDNPGRGLYRFAKEIGAPLALSDLGVSEADLDKAADLAVANPYWNPRPIERDAIRTLLQAAWSGDMPAF</sequence>
<dbReference type="InterPro" id="IPR001670">
    <property type="entry name" value="ADH_Fe/GldA"/>
</dbReference>
<dbReference type="InterPro" id="IPR034786">
    <property type="entry name" value="MAR"/>
</dbReference>
<keyword evidence="2 6" id="KW-0560">Oxidoreductase</keyword>
<dbReference type="Pfam" id="PF00465">
    <property type="entry name" value="Fe-ADH"/>
    <property type="match status" value="1"/>
</dbReference>
<dbReference type="InterPro" id="IPR039697">
    <property type="entry name" value="Alcohol_dehydrogenase_Fe"/>
</dbReference>
<evidence type="ECO:0000313" key="7">
    <source>
        <dbReference type="Proteomes" id="UP000191135"/>
    </source>
</evidence>
<dbReference type="EC" id="1.3.1.32" evidence="6"/>
<dbReference type="SUPFAM" id="SSF56796">
    <property type="entry name" value="Dehydroquinate synthase-like"/>
    <property type="match status" value="1"/>
</dbReference>
<feature type="domain" description="Fe-containing alcohol dehydrogenase-like C-terminal" evidence="5">
    <location>
        <begin position="168"/>
        <end position="350"/>
    </location>
</feature>
<name>A0A1U9YWC0_9HYPH</name>
<protein>
    <submittedName>
        <fullName evidence="6">Maleylacetate reductase</fullName>
        <ecNumber evidence="6">1.3.1.32</ecNumber>
    </submittedName>
</protein>
<evidence type="ECO:0000259" key="4">
    <source>
        <dbReference type="Pfam" id="PF00465"/>
    </source>
</evidence>
<dbReference type="KEGG" id="mmed:Mame_00354"/>
<evidence type="ECO:0000256" key="2">
    <source>
        <dbReference type="ARBA" id="ARBA00023002"/>
    </source>
</evidence>
<proteinExistence type="inferred from homology"/>
<gene>
    <name evidence="6" type="primary">tfdF</name>
    <name evidence="6" type="ORF">Mame_00354</name>
</gene>
<dbReference type="eggNOG" id="COG1454">
    <property type="taxonomic scope" value="Bacteria"/>
</dbReference>
<feature type="domain" description="Alcohol dehydrogenase iron-type/glycerol dehydrogenase GldA" evidence="4">
    <location>
        <begin position="16"/>
        <end position="156"/>
    </location>
</feature>
<dbReference type="PANTHER" id="PTHR11496">
    <property type="entry name" value="ALCOHOL DEHYDROGENASE"/>
    <property type="match status" value="1"/>
</dbReference>
<dbReference type="EMBL" id="CP020330">
    <property type="protein sequence ID" value="AQZ49737.1"/>
    <property type="molecule type" value="Genomic_DNA"/>
</dbReference>
<evidence type="ECO:0000256" key="3">
    <source>
        <dbReference type="ARBA" id="ARBA00023027"/>
    </source>
</evidence>
<evidence type="ECO:0000256" key="1">
    <source>
        <dbReference type="ARBA" id="ARBA00007358"/>
    </source>
</evidence>
<organism evidence="6 7">
    <name type="scientific">Martelella mediterranea DSM 17316</name>
    <dbReference type="NCBI Taxonomy" id="1122214"/>
    <lineage>
        <taxon>Bacteria</taxon>
        <taxon>Pseudomonadati</taxon>
        <taxon>Pseudomonadota</taxon>
        <taxon>Alphaproteobacteria</taxon>
        <taxon>Hyphomicrobiales</taxon>
        <taxon>Aurantimonadaceae</taxon>
        <taxon>Martelella</taxon>
    </lineage>
</organism>